<feature type="signal peptide" evidence="1">
    <location>
        <begin position="1"/>
        <end position="23"/>
    </location>
</feature>
<comment type="caution">
    <text evidence="2">The sequence shown here is derived from an EMBL/GenBank/DDBJ whole genome shotgun (WGS) entry which is preliminary data.</text>
</comment>
<sequence>MKKVISIVLTVLCLAAFTVSPIATPTADAAIKCHKPCLERT</sequence>
<name>A0ABQ5NHG7_9BACI</name>
<reference evidence="2" key="1">
    <citation type="submission" date="2022-08" db="EMBL/GenBank/DDBJ databases">
        <title>Draft genome sequence of Lysinibacillus sp. strain KH24.</title>
        <authorList>
            <person name="Kanbe H."/>
            <person name="Itoh H."/>
        </authorList>
    </citation>
    <scope>NUCLEOTIDE SEQUENCE</scope>
    <source>
        <strain evidence="2">KH24</strain>
    </source>
</reference>
<evidence type="ECO:0000313" key="2">
    <source>
        <dbReference type="EMBL" id="GLC87469.1"/>
    </source>
</evidence>
<keyword evidence="3" id="KW-1185">Reference proteome</keyword>
<protein>
    <recommendedName>
        <fullName evidence="4">Cyclic lactone autoinducer peptide</fullName>
    </recommendedName>
</protein>
<evidence type="ECO:0008006" key="4">
    <source>
        <dbReference type="Google" id="ProtNLM"/>
    </source>
</evidence>
<dbReference type="EMBL" id="BRZA01000001">
    <property type="protein sequence ID" value="GLC87469.1"/>
    <property type="molecule type" value="Genomic_DNA"/>
</dbReference>
<gene>
    <name evidence="2" type="ORF">LYSBPC_05960</name>
</gene>
<proteinExistence type="predicted"/>
<dbReference type="Proteomes" id="UP001065593">
    <property type="component" value="Unassembled WGS sequence"/>
</dbReference>
<evidence type="ECO:0000256" key="1">
    <source>
        <dbReference type="SAM" id="SignalP"/>
    </source>
</evidence>
<keyword evidence="1" id="KW-0732">Signal</keyword>
<organism evidence="2 3">
    <name type="scientific">Lysinibacillus piscis</name>
    <dbReference type="NCBI Taxonomy" id="2518931"/>
    <lineage>
        <taxon>Bacteria</taxon>
        <taxon>Bacillati</taxon>
        <taxon>Bacillota</taxon>
        <taxon>Bacilli</taxon>
        <taxon>Bacillales</taxon>
        <taxon>Bacillaceae</taxon>
        <taxon>Lysinibacillus</taxon>
    </lineage>
</organism>
<dbReference type="RefSeq" id="WP_264987189.1">
    <property type="nucleotide sequence ID" value="NZ_BRZA01000001.1"/>
</dbReference>
<evidence type="ECO:0000313" key="3">
    <source>
        <dbReference type="Proteomes" id="UP001065593"/>
    </source>
</evidence>
<feature type="chain" id="PRO_5045793064" description="Cyclic lactone autoinducer peptide" evidence="1">
    <location>
        <begin position="24"/>
        <end position="41"/>
    </location>
</feature>
<accession>A0ABQ5NHG7</accession>